<dbReference type="RefSeq" id="WP_150220246.1">
    <property type="nucleotide sequence ID" value="NZ_CP029192.1"/>
</dbReference>
<feature type="domain" description="Histidine kinase/HSP90-like ATPase" evidence="9">
    <location>
        <begin position="316"/>
        <end position="412"/>
    </location>
</feature>
<dbReference type="SMART" id="SM00387">
    <property type="entry name" value="HATPase_c"/>
    <property type="match status" value="1"/>
</dbReference>
<dbReference type="CDD" id="cd16917">
    <property type="entry name" value="HATPase_UhpB-NarQ-NarX-like"/>
    <property type="match status" value="1"/>
</dbReference>
<dbReference type="InterPro" id="IPR011712">
    <property type="entry name" value="Sig_transdc_His_kin_sub3_dim/P"/>
</dbReference>
<evidence type="ECO:0000313" key="10">
    <source>
        <dbReference type="EMBL" id="QES38049.1"/>
    </source>
</evidence>
<dbReference type="Pfam" id="PF02518">
    <property type="entry name" value="HATPase_c"/>
    <property type="match status" value="1"/>
</dbReference>
<evidence type="ECO:0000256" key="3">
    <source>
        <dbReference type="ARBA" id="ARBA00022553"/>
    </source>
</evidence>
<dbReference type="AlphaFoldDB" id="A0A5P2CBH0"/>
<protein>
    <recommendedName>
        <fullName evidence="2">histidine kinase</fullName>
        <ecNumber evidence="2">2.7.13.3</ecNumber>
    </recommendedName>
</protein>
<accession>A0A5P2CBH0</accession>
<evidence type="ECO:0000256" key="6">
    <source>
        <dbReference type="ARBA" id="ARBA00022777"/>
    </source>
</evidence>
<dbReference type="Pfam" id="PF07730">
    <property type="entry name" value="HisKA_3"/>
    <property type="match status" value="1"/>
</dbReference>
<dbReference type="Gene3D" id="1.20.5.1930">
    <property type="match status" value="1"/>
</dbReference>
<dbReference type="OrthoDB" id="227596at2"/>
<dbReference type="GO" id="GO:0005524">
    <property type="term" value="F:ATP binding"/>
    <property type="evidence" value="ECO:0007669"/>
    <property type="project" value="UniProtKB-KW"/>
</dbReference>
<proteinExistence type="predicted"/>
<dbReference type="PANTHER" id="PTHR24421:SF10">
    <property type="entry name" value="NITRATE_NITRITE SENSOR PROTEIN NARQ"/>
    <property type="match status" value="1"/>
</dbReference>
<keyword evidence="4" id="KW-0808">Transferase</keyword>
<dbReference type="EC" id="2.7.13.3" evidence="2"/>
<name>A0A5P2CBH0_STRVZ</name>
<keyword evidence="8" id="KW-0902">Two-component regulatory system</keyword>
<comment type="catalytic activity">
    <reaction evidence="1">
        <text>ATP + protein L-histidine = ADP + protein N-phospho-L-histidine.</text>
        <dbReference type="EC" id="2.7.13.3"/>
    </reaction>
</comment>
<dbReference type="EMBL" id="CP029192">
    <property type="protein sequence ID" value="QES38049.1"/>
    <property type="molecule type" value="Genomic_DNA"/>
</dbReference>
<evidence type="ECO:0000256" key="2">
    <source>
        <dbReference type="ARBA" id="ARBA00012438"/>
    </source>
</evidence>
<keyword evidence="7" id="KW-0067">ATP-binding</keyword>
<dbReference type="GO" id="GO:0016020">
    <property type="term" value="C:membrane"/>
    <property type="evidence" value="ECO:0007669"/>
    <property type="project" value="InterPro"/>
</dbReference>
<reference evidence="10 11" key="1">
    <citation type="submission" date="2018-05" db="EMBL/GenBank/DDBJ databases">
        <title>Streptomyces venezuelae.</title>
        <authorList>
            <person name="Kim W."/>
            <person name="Lee N."/>
            <person name="Cho B.-K."/>
        </authorList>
    </citation>
    <scope>NUCLEOTIDE SEQUENCE [LARGE SCALE GENOMIC DNA]</scope>
    <source>
        <strain evidence="10 11">ATCC 14584</strain>
    </source>
</reference>
<sequence length="425" mass="44317">MPRTRRGPVEEGAEIIAEIRSWAQRHPGAFDIAVAAALCVLAVLTTTMAEPPRIVRRPPPAAAAVAVLACAALLLRRTHPRLTVTMATGSTAVLGALGPSHGYEFGSTLTGPVMAALASLAWRTDGRTAARCSAAAAAVLLATSVLWSPGEPQLRPDQVGLAAVTLLPAAVADALRSRRDYVTAVEARAEMAEHTREEEARRRVGAERMRIARELHDVVAHHITLAHAQAATADYLLATRPDAAAEVTGSLTATLTAALGELKATVGLLREHDDPAGSTEPAPGLAQLSDLLASFESVGLTVTLTREGEARPLSPGVGLTAYRITQEALTNVSKHALTTTAAVHLHYTADRLTLTVTDDGPAPAFPPSRGVAGYGYGLIGMRERAHAVGGHLHAHPRGGAGFEVRAELPTRTAPGPPPTALRDAP</sequence>
<dbReference type="GO" id="GO:0000155">
    <property type="term" value="F:phosphorelay sensor kinase activity"/>
    <property type="evidence" value="ECO:0007669"/>
    <property type="project" value="InterPro"/>
</dbReference>
<gene>
    <name evidence="10" type="ORF">DEJ48_35675</name>
</gene>
<organism evidence="10 11">
    <name type="scientific">Streptomyces venezuelae</name>
    <dbReference type="NCBI Taxonomy" id="54571"/>
    <lineage>
        <taxon>Bacteria</taxon>
        <taxon>Bacillati</taxon>
        <taxon>Actinomycetota</taxon>
        <taxon>Actinomycetes</taxon>
        <taxon>Kitasatosporales</taxon>
        <taxon>Streptomycetaceae</taxon>
        <taxon>Streptomyces</taxon>
    </lineage>
</organism>
<dbReference type="Proteomes" id="UP000322927">
    <property type="component" value="Chromosome"/>
</dbReference>
<evidence type="ECO:0000256" key="1">
    <source>
        <dbReference type="ARBA" id="ARBA00000085"/>
    </source>
</evidence>
<dbReference type="PANTHER" id="PTHR24421">
    <property type="entry name" value="NITRATE/NITRITE SENSOR PROTEIN NARX-RELATED"/>
    <property type="match status" value="1"/>
</dbReference>
<keyword evidence="3" id="KW-0597">Phosphoprotein</keyword>
<dbReference type="Gene3D" id="3.30.565.10">
    <property type="entry name" value="Histidine kinase-like ATPase, C-terminal domain"/>
    <property type="match status" value="1"/>
</dbReference>
<dbReference type="GO" id="GO:0046983">
    <property type="term" value="F:protein dimerization activity"/>
    <property type="evidence" value="ECO:0007669"/>
    <property type="project" value="InterPro"/>
</dbReference>
<dbReference type="InterPro" id="IPR050482">
    <property type="entry name" value="Sensor_HK_TwoCompSys"/>
</dbReference>
<evidence type="ECO:0000256" key="5">
    <source>
        <dbReference type="ARBA" id="ARBA00022741"/>
    </source>
</evidence>
<keyword evidence="6 10" id="KW-0418">Kinase</keyword>
<dbReference type="SUPFAM" id="SSF55874">
    <property type="entry name" value="ATPase domain of HSP90 chaperone/DNA topoisomerase II/histidine kinase"/>
    <property type="match status" value="1"/>
</dbReference>
<evidence type="ECO:0000259" key="9">
    <source>
        <dbReference type="SMART" id="SM00387"/>
    </source>
</evidence>
<evidence type="ECO:0000313" key="11">
    <source>
        <dbReference type="Proteomes" id="UP000322927"/>
    </source>
</evidence>
<evidence type="ECO:0000256" key="7">
    <source>
        <dbReference type="ARBA" id="ARBA00022840"/>
    </source>
</evidence>
<evidence type="ECO:0000256" key="4">
    <source>
        <dbReference type="ARBA" id="ARBA00022679"/>
    </source>
</evidence>
<dbReference type="InterPro" id="IPR036890">
    <property type="entry name" value="HATPase_C_sf"/>
</dbReference>
<dbReference type="InterPro" id="IPR003594">
    <property type="entry name" value="HATPase_dom"/>
</dbReference>
<keyword evidence="5" id="KW-0547">Nucleotide-binding</keyword>
<evidence type="ECO:0000256" key="8">
    <source>
        <dbReference type="ARBA" id="ARBA00023012"/>
    </source>
</evidence>